<dbReference type="EMBL" id="AP021879">
    <property type="protein sequence ID" value="BBO89861.1"/>
    <property type="molecule type" value="Genomic_DNA"/>
</dbReference>
<dbReference type="AlphaFoldDB" id="A0A5K8ABE5"/>
<evidence type="ECO:0000313" key="3">
    <source>
        <dbReference type="Proteomes" id="UP000422108"/>
    </source>
</evidence>
<name>A0A5K8ABE5_9BACT</name>
<evidence type="ECO:0008006" key="4">
    <source>
        <dbReference type="Google" id="ProtNLM"/>
    </source>
</evidence>
<organism evidence="2 3">
    <name type="scientific">Desulfosarcina ovata subsp. ovata</name>
    <dbReference type="NCBI Taxonomy" id="2752305"/>
    <lineage>
        <taxon>Bacteria</taxon>
        <taxon>Pseudomonadati</taxon>
        <taxon>Thermodesulfobacteriota</taxon>
        <taxon>Desulfobacteria</taxon>
        <taxon>Desulfobacterales</taxon>
        <taxon>Desulfosarcinaceae</taxon>
        <taxon>Desulfosarcina</taxon>
    </lineage>
</organism>
<feature type="region of interest" description="Disordered" evidence="1">
    <location>
        <begin position="324"/>
        <end position="343"/>
    </location>
</feature>
<dbReference type="Gene3D" id="3.40.50.300">
    <property type="entry name" value="P-loop containing nucleotide triphosphate hydrolases"/>
    <property type="match status" value="1"/>
</dbReference>
<evidence type="ECO:0000256" key="1">
    <source>
        <dbReference type="SAM" id="MobiDB-lite"/>
    </source>
</evidence>
<dbReference type="SUPFAM" id="SSF52540">
    <property type="entry name" value="P-loop containing nucleoside triphosphate hydrolases"/>
    <property type="match status" value="1"/>
</dbReference>
<dbReference type="RefSeq" id="WP_155310988.1">
    <property type="nucleotide sequence ID" value="NZ_AP021879.1"/>
</dbReference>
<proteinExistence type="predicted"/>
<protein>
    <recommendedName>
        <fullName evidence="4">NACHT domain-containing protein</fullName>
    </recommendedName>
</protein>
<reference evidence="2 3" key="1">
    <citation type="submission" date="2019-11" db="EMBL/GenBank/DDBJ databases">
        <title>Comparative genomics of hydrocarbon-degrading Desulfosarcina strains.</title>
        <authorList>
            <person name="Watanabe M."/>
            <person name="Kojima H."/>
            <person name="Fukui M."/>
        </authorList>
    </citation>
    <scope>NUCLEOTIDE SEQUENCE [LARGE SCALE GENOMIC DNA]</scope>
    <source>
        <strain evidence="3">oXyS1</strain>
    </source>
</reference>
<dbReference type="InterPro" id="IPR027417">
    <property type="entry name" value="P-loop_NTPase"/>
</dbReference>
<keyword evidence="3" id="KW-1185">Reference proteome</keyword>
<dbReference type="Proteomes" id="UP000422108">
    <property type="component" value="Chromosome"/>
</dbReference>
<evidence type="ECO:0000313" key="2">
    <source>
        <dbReference type="EMBL" id="BBO89861.1"/>
    </source>
</evidence>
<accession>A0A5K8ABE5</accession>
<sequence>MDDLDDKIKRLLGEAIVPPLLASEEQYHSAFDESGVAKADDIISALSAEKIDLKRFAYLSIGGSSGAEILHVLSNTSMEYGVLLEYDDAAGALAEKKAKDLIPSKTLRVLRGDATQKIETCRRILLDLRDNGKIDGIVCSVQAVLHELPTRSPKHELEYLLGEALWDWNPCFFFCREPCSPQTWPEKVKLSVGNLSSERLEALANHIRGMLSMPGEVRRAGPRFILLHKDLAVELLFKIFYIDDYSYEIDERVTSLNPLLVAKVVEGILEGGEVRSEYLNSGSFEKLYRKFQVMAKDHNETPLRPPLTFVRIYAKRLIGHEQQAIDNSQENSSKNEHNKIGTKSVKTQAERLLNLSLLPWSPRKSPSLRVLWPELLVDPELLPHKNSTTADRLTNWVKFLHWNSNVALIGAPGAGKSTSLRRLFLDLAAKIDLPNSPFPVFGHVSDYVQYIDSQQSSYPLEIAISEARLSQKPIIYFVDGLDEIDSILVDRFFSEFIQNFQTTEFIWCACRTEYFFNQLGAQIKYTQHFREVLEFCPWSETDTLWFVKMYSDRLEIPELPSRFNRLLLSTPEASEFSNNPFHLTLILYLLGENIETDNAFTNAYSLYNNFYNHWLRREAHRGTSSADESEVRSFHIQIAENLFDLRGAVKGRTVLLDKPTKTMIESHTAAADLLRVERFPDRISGFRHETIGEFLLANNIIEALSDRNTKLDNVLLRTYTYEINRFVREAISLIDENGREYLIKLLSERYKEYLNDMESELSKCQEDISPTLRIREQLLYYIGRIPCLEFPEILRISYQSEHHSLLVRIAALGSILHGNEDIEMDYIEKLSPGSSWDIENRSVQLVYFGDVYGDIYHFTDNGLYSWDRTREAILARLKGNSIRDQRLRWWDLRTIMLFAVSRMNGFKFTAREKEIIRTTFIDHSISSNDRIQRIQDEIRIIEEKFKEDK</sequence>
<gene>
    <name evidence="2" type="ORF">DSCOOX_30410</name>
</gene>